<evidence type="ECO:0000313" key="2">
    <source>
        <dbReference type="Proteomes" id="UP001221757"/>
    </source>
</evidence>
<name>A0AAD7D4L3_MYCRO</name>
<sequence>MFVFKFQTLGFVVARDDNHYYLVFSRAYYGHCPTRIMGDFNPTTAGDEPNHLPNGHPYIWLEPPSGGEAGVPQLQKLISQLLTAEPRAPIRLTGRKRRMRGIDEGERAEAVEIVIMLSEEEFAHCCYYCGRPEETDGAPNEDLHKRIGGQGYSSMYGCPDCLRNGFFAQIQARAGRNVSDW</sequence>
<dbReference type="Proteomes" id="UP001221757">
    <property type="component" value="Unassembled WGS sequence"/>
</dbReference>
<dbReference type="EMBL" id="JARKIE010000132">
    <property type="protein sequence ID" value="KAJ7678699.1"/>
    <property type="molecule type" value="Genomic_DNA"/>
</dbReference>
<proteinExistence type="predicted"/>
<protein>
    <submittedName>
        <fullName evidence="1">Uncharacterized protein</fullName>
    </submittedName>
</protein>
<dbReference type="AlphaFoldDB" id="A0AAD7D4L3"/>
<reference evidence="1" key="1">
    <citation type="submission" date="2023-03" db="EMBL/GenBank/DDBJ databases">
        <title>Massive genome expansion in bonnet fungi (Mycena s.s.) driven by repeated elements and novel gene families across ecological guilds.</title>
        <authorList>
            <consortium name="Lawrence Berkeley National Laboratory"/>
            <person name="Harder C.B."/>
            <person name="Miyauchi S."/>
            <person name="Viragh M."/>
            <person name="Kuo A."/>
            <person name="Thoen E."/>
            <person name="Andreopoulos B."/>
            <person name="Lu D."/>
            <person name="Skrede I."/>
            <person name="Drula E."/>
            <person name="Henrissat B."/>
            <person name="Morin E."/>
            <person name="Kohler A."/>
            <person name="Barry K."/>
            <person name="LaButti K."/>
            <person name="Morin E."/>
            <person name="Salamov A."/>
            <person name="Lipzen A."/>
            <person name="Mereny Z."/>
            <person name="Hegedus B."/>
            <person name="Baldrian P."/>
            <person name="Stursova M."/>
            <person name="Weitz H."/>
            <person name="Taylor A."/>
            <person name="Grigoriev I.V."/>
            <person name="Nagy L.G."/>
            <person name="Martin F."/>
            <person name="Kauserud H."/>
        </authorList>
    </citation>
    <scope>NUCLEOTIDE SEQUENCE</scope>
    <source>
        <strain evidence="1">CBHHK067</strain>
    </source>
</reference>
<accession>A0AAD7D4L3</accession>
<gene>
    <name evidence="1" type="ORF">B0H17DRAFT_102366</name>
</gene>
<organism evidence="1 2">
    <name type="scientific">Mycena rosella</name>
    <name type="common">Pink bonnet</name>
    <name type="synonym">Agaricus rosellus</name>
    <dbReference type="NCBI Taxonomy" id="1033263"/>
    <lineage>
        <taxon>Eukaryota</taxon>
        <taxon>Fungi</taxon>
        <taxon>Dikarya</taxon>
        <taxon>Basidiomycota</taxon>
        <taxon>Agaricomycotina</taxon>
        <taxon>Agaricomycetes</taxon>
        <taxon>Agaricomycetidae</taxon>
        <taxon>Agaricales</taxon>
        <taxon>Marasmiineae</taxon>
        <taxon>Mycenaceae</taxon>
        <taxon>Mycena</taxon>
    </lineage>
</organism>
<keyword evidence="2" id="KW-1185">Reference proteome</keyword>
<comment type="caution">
    <text evidence="1">The sequence shown here is derived from an EMBL/GenBank/DDBJ whole genome shotgun (WGS) entry which is preliminary data.</text>
</comment>
<evidence type="ECO:0000313" key="1">
    <source>
        <dbReference type="EMBL" id="KAJ7678699.1"/>
    </source>
</evidence>